<dbReference type="Proteomes" id="UP000077315">
    <property type="component" value="Unassembled WGS sequence"/>
</dbReference>
<dbReference type="VEuPathDB" id="FungiDB:PHYBLDRAFT_140249"/>
<dbReference type="PANTHER" id="PTHR46579:SF2">
    <property type="entry name" value="C2H2-TYPE DOMAIN-CONTAINING PROTEIN"/>
    <property type="match status" value="1"/>
</dbReference>
<evidence type="ECO:0000313" key="3">
    <source>
        <dbReference type="Proteomes" id="UP000077315"/>
    </source>
</evidence>
<name>A0A162YEV5_PHYB8</name>
<keyword evidence="3" id="KW-1185">Reference proteome</keyword>
<dbReference type="GeneID" id="28991272"/>
<dbReference type="InParanoid" id="A0A162YEV5"/>
<proteinExistence type="predicted"/>
<reference evidence="3" key="1">
    <citation type="submission" date="2015-06" db="EMBL/GenBank/DDBJ databases">
        <title>Expansion of signal transduction pathways in fungi by whole-genome duplication.</title>
        <authorList>
            <consortium name="DOE Joint Genome Institute"/>
            <person name="Corrochano L.M."/>
            <person name="Kuo A."/>
            <person name="Marcet-Houben M."/>
            <person name="Polaino S."/>
            <person name="Salamov A."/>
            <person name="Villalobos J.M."/>
            <person name="Alvarez M.I."/>
            <person name="Avalos J."/>
            <person name="Benito E.P."/>
            <person name="Benoit I."/>
            <person name="Burger G."/>
            <person name="Camino L.P."/>
            <person name="Canovas D."/>
            <person name="Cerda-Olmedo E."/>
            <person name="Cheng J.-F."/>
            <person name="Dominguez A."/>
            <person name="Elias M."/>
            <person name="Eslava A.P."/>
            <person name="Glaser F."/>
            <person name="Grimwood J."/>
            <person name="Gutierrez G."/>
            <person name="Heitman J."/>
            <person name="Henrissat B."/>
            <person name="Iturriaga E.A."/>
            <person name="Lang B.F."/>
            <person name="Lavin J.L."/>
            <person name="Lee S."/>
            <person name="Li W."/>
            <person name="Lindquist E."/>
            <person name="Lopez-Garcia S."/>
            <person name="Luque E.M."/>
            <person name="Marcos A.T."/>
            <person name="Martin J."/>
            <person name="McCluskey K."/>
            <person name="Medina H.R."/>
            <person name="Miralles-Duran A."/>
            <person name="Miyazaki A."/>
            <person name="Munoz-Torres E."/>
            <person name="Oguiza J.A."/>
            <person name="Ohm R."/>
            <person name="Olmedo M."/>
            <person name="Orejas M."/>
            <person name="Ortiz-Castellanos L."/>
            <person name="Pisabarro A.G."/>
            <person name="Rodriguez-Romero J."/>
            <person name="Ruiz-Herrera J."/>
            <person name="Ruiz-Vazquez R."/>
            <person name="Sanz C."/>
            <person name="Schackwitz W."/>
            <person name="Schmutz J."/>
            <person name="Shahriari M."/>
            <person name="Shelest E."/>
            <person name="Silva-Franco F."/>
            <person name="Soanes D."/>
            <person name="Syed K."/>
            <person name="Tagua V.G."/>
            <person name="Talbot N.J."/>
            <person name="Thon M."/>
            <person name="De vries R.P."/>
            <person name="Wiebenga A."/>
            <person name="Yadav J.S."/>
            <person name="Braun E.L."/>
            <person name="Baker S."/>
            <person name="Garre V."/>
            <person name="Horwitz B."/>
            <person name="Torres-Martinez S."/>
            <person name="Idnurm A."/>
            <person name="Herrera-Estrella A."/>
            <person name="Gabaldon T."/>
            <person name="Grigoriev I.V."/>
        </authorList>
    </citation>
    <scope>NUCLEOTIDE SEQUENCE [LARGE SCALE GENOMIC DNA]</scope>
    <source>
        <strain evidence="3">NRRL 1555(-)</strain>
    </source>
</reference>
<feature type="region of interest" description="Disordered" evidence="1">
    <location>
        <begin position="33"/>
        <end position="55"/>
    </location>
</feature>
<accession>A0A162YEV5</accession>
<sequence length="344" mass="38416">MDVDTQYNQADSPDSNAAMMADNVLVDDEISKVNGNDSDIERDMNSVSGSGEEEGIKTDVEEFVNEDPFDAPNMPENPVHWFIATFAVLFISHYVVNKGAAILIEFINQLLKIYGKDFQLPKNCHKVYKQDVPLPTHCDFKKHGSRSACNCELMKVSSSGAMLKVVDTLCNVYGGAMWKELKDQSGVSFVDESRSLMLTMNINWFQPFDGVTYSTGAIYLAINNLPCEERFKLENVILLFTGITIPTFECPAGVNVRAALHIVACDIPTARKTSGFTTHNSTCACPRCVRQFTRLSSTNQVDFSGFDYLTWKIHSGLENRLHAEEWKSASTPSERHQLEIKNGI</sequence>
<gene>
    <name evidence="2" type="ORF">PHYBLDRAFT_140249</name>
</gene>
<dbReference type="OrthoDB" id="2439011at2759"/>
<evidence type="ECO:0000313" key="2">
    <source>
        <dbReference type="EMBL" id="OAD80245.1"/>
    </source>
</evidence>
<dbReference type="PANTHER" id="PTHR46579">
    <property type="entry name" value="F5/8 TYPE C DOMAIN-CONTAINING PROTEIN-RELATED"/>
    <property type="match status" value="1"/>
</dbReference>
<dbReference type="RefSeq" id="XP_018298285.1">
    <property type="nucleotide sequence ID" value="XM_018430366.1"/>
</dbReference>
<protein>
    <submittedName>
        <fullName evidence="2">Uncharacterized protein</fullName>
    </submittedName>
</protein>
<dbReference type="EMBL" id="KV440972">
    <property type="protein sequence ID" value="OAD80245.1"/>
    <property type="molecule type" value="Genomic_DNA"/>
</dbReference>
<dbReference type="AlphaFoldDB" id="A0A162YEV5"/>
<organism evidence="2 3">
    <name type="scientific">Phycomyces blakesleeanus (strain ATCC 8743b / DSM 1359 / FGSC 10004 / NBRC 33097 / NRRL 1555)</name>
    <dbReference type="NCBI Taxonomy" id="763407"/>
    <lineage>
        <taxon>Eukaryota</taxon>
        <taxon>Fungi</taxon>
        <taxon>Fungi incertae sedis</taxon>
        <taxon>Mucoromycota</taxon>
        <taxon>Mucoromycotina</taxon>
        <taxon>Mucoromycetes</taxon>
        <taxon>Mucorales</taxon>
        <taxon>Phycomycetaceae</taxon>
        <taxon>Phycomyces</taxon>
    </lineage>
</organism>
<evidence type="ECO:0000256" key="1">
    <source>
        <dbReference type="SAM" id="MobiDB-lite"/>
    </source>
</evidence>